<dbReference type="AlphaFoldDB" id="A0A7J9FJC7"/>
<dbReference type="Proteomes" id="UP000593568">
    <property type="component" value="Unassembled WGS sequence"/>
</dbReference>
<protein>
    <submittedName>
        <fullName evidence="1">Uncharacterized protein</fullName>
    </submittedName>
</protein>
<evidence type="ECO:0000313" key="2">
    <source>
        <dbReference type="Proteomes" id="UP000593568"/>
    </source>
</evidence>
<comment type="caution">
    <text evidence="1">The sequence shown here is derived from an EMBL/GenBank/DDBJ whole genome shotgun (WGS) entry which is preliminary data.</text>
</comment>
<keyword evidence="2" id="KW-1185">Reference proteome</keyword>
<organism evidence="1 2">
    <name type="scientific">Gossypium trilobum</name>
    <dbReference type="NCBI Taxonomy" id="34281"/>
    <lineage>
        <taxon>Eukaryota</taxon>
        <taxon>Viridiplantae</taxon>
        <taxon>Streptophyta</taxon>
        <taxon>Embryophyta</taxon>
        <taxon>Tracheophyta</taxon>
        <taxon>Spermatophyta</taxon>
        <taxon>Magnoliopsida</taxon>
        <taxon>eudicotyledons</taxon>
        <taxon>Gunneridae</taxon>
        <taxon>Pentapetalae</taxon>
        <taxon>rosids</taxon>
        <taxon>malvids</taxon>
        <taxon>Malvales</taxon>
        <taxon>Malvaceae</taxon>
        <taxon>Malvoideae</taxon>
        <taxon>Gossypium</taxon>
    </lineage>
</organism>
<accession>A0A7J9FJC7</accession>
<reference evidence="1 2" key="1">
    <citation type="journal article" date="2019" name="Genome Biol. Evol.">
        <title>Insights into the evolution of the New World diploid cottons (Gossypium, subgenus Houzingenia) based on genome sequencing.</title>
        <authorList>
            <person name="Grover C.E."/>
            <person name="Arick M.A. 2nd"/>
            <person name="Thrash A."/>
            <person name="Conover J.L."/>
            <person name="Sanders W.S."/>
            <person name="Peterson D.G."/>
            <person name="Frelichowski J.E."/>
            <person name="Scheffler J.A."/>
            <person name="Scheffler B.E."/>
            <person name="Wendel J.F."/>
        </authorList>
    </citation>
    <scope>NUCLEOTIDE SEQUENCE [LARGE SCALE GENOMIC DNA]</scope>
    <source>
        <strain evidence="1">8</strain>
        <tissue evidence="1">Leaf</tissue>
    </source>
</reference>
<sequence>MMMTMLNPGGKEIQYTIPIQKLNSPNLMVAIHVGGFSKRKNIFAIIKLQKSLK</sequence>
<evidence type="ECO:0000313" key="1">
    <source>
        <dbReference type="EMBL" id="MBA0785413.1"/>
    </source>
</evidence>
<name>A0A7J9FJC7_9ROSI</name>
<dbReference type="EMBL" id="JABEZW010218670">
    <property type="protein sequence ID" value="MBA0785413.1"/>
    <property type="molecule type" value="Genomic_DNA"/>
</dbReference>
<proteinExistence type="predicted"/>
<gene>
    <name evidence="1" type="ORF">Gotri_025761</name>
</gene>